<organism evidence="2 3">
    <name type="scientific">Collibacillus ludicampi</name>
    <dbReference type="NCBI Taxonomy" id="2771369"/>
    <lineage>
        <taxon>Bacteria</taxon>
        <taxon>Bacillati</taxon>
        <taxon>Bacillota</taxon>
        <taxon>Bacilli</taxon>
        <taxon>Bacillales</taxon>
        <taxon>Alicyclobacillaceae</taxon>
        <taxon>Collibacillus</taxon>
    </lineage>
</organism>
<dbReference type="SUPFAM" id="SSF82549">
    <property type="entry name" value="DAK1/DegV-like"/>
    <property type="match status" value="1"/>
</dbReference>
<keyword evidence="1" id="KW-0446">Lipid-binding</keyword>
<dbReference type="Proteomes" id="UP001057291">
    <property type="component" value="Unassembled WGS sequence"/>
</dbReference>
<dbReference type="RefSeq" id="WP_282198725.1">
    <property type="nucleotide sequence ID" value="NZ_BOQE01000001.1"/>
</dbReference>
<dbReference type="PANTHER" id="PTHR33434:SF2">
    <property type="entry name" value="FATTY ACID-BINDING PROTEIN TM_1468"/>
    <property type="match status" value="1"/>
</dbReference>
<dbReference type="EMBL" id="BOQE01000001">
    <property type="protein sequence ID" value="GIM45532.1"/>
    <property type="molecule type" value="Genomic_DNA"/>
</dbReference>
<dbReference type="InterPro" id="IPR003797">
    <property type="entry name" value="DegV"/>
</dbReference>
<dbReference type="InterPro" id="IPR043168">
    <property type="entry name" value="DegV_C"/>
</dbReference>
<dbReference type="Pfam" id="PF02645">
    <property type="entry name" value="DegV"/>
    <property type="match status" value="1"/>
</dbReference>
<evidence type="ECO:0000313" key="3">
    <source>
        <dbReference type="Proteomes" id="UP001057291"/>
    </source>
</evidence>
<dbReference type="AlphaFoldDB" id="A0AAV4LCF7"/>
<accession>A0AAV4LCF7</accession>
<comment type="caution">
    <text evidence="2">The sequence shown here is derived from an EMBL/GenBank/DDBJ whole genome shotgun (WGS) entry which is preliminary data.</text>
</comment>
<reference evidence="2" key="1">
    <citation type="journal article" date="2023" name="Int. J. Syst. Evol. Microbiol.">
        <title>Collibacillus ludicampi gen. nov., sp. nov., a new soil bacterium of the family Alicyclobacillaceae.</title>
        <authorList>
            <person name="Jojima T."/>
            <person name="Ioku Y."/>
            <person name="Fukuta Y."/>
            <person name="Shirasaka N."/>
            <person name="Matsumura Y."/>
            <person name="Mori M."/>
        </authorList>
    </citation>
    <scope>NUCLEOTIDE SEQUENCE</scope>
    <source>
        <strain evidence="2">TP075</strain>
    </source>
</reference>
<name>A0AAV4LCF7_9BACL</name>
<dbReference type="Gene3D" id="3.40.50.10170">
    <property type="match status" value="1"/>
</dbReference>
<sequence>MSSLAIVTDSTAYLPHDYVQQHGVTVVPLIVNFGQQTYKEGIDILADQFYERLASDPVMPTTSQPSVGDFVQTFEELLRTHDQVLAVLFSSGLSGTYQTAQAAARMVEGDVTIIDSRITSYPLAEMVREAVRMRDEGYGKEEIVARIHEMIASVHAYFVVDSLDHLHRGGRLSKASALVGSLLQIKPILYVDSEGKLDVFEKVRTRRKAVERLLELLREQTSPGQKVRLGVIYSANRDDAEDLRQRIENEFPYVETSLSELGPVIGTHTGPGVLAITFYTVSWA</sequence>
<evidence type="ECO:0000256" key="1">
    <source>
        <dbReference type="ARBA" id="ARBA00023121"/>
    </source>
</evidence>
<dbReference type="InterPro" id="IPR050270">
    <property type="entry name" value="DegV_domain_contain"/>
</dbReference>
<dbReference type="NCBIfam" id="TIGR00762">
    <property type="entry name" value="DegV"/>
    <property type="match status" value="1"/>
</dbReference>
<gene>
    <name evidence="2" type="ORF">DNHGIG_10810</name>
</gene>
<keyword evidence="3" id="KW-1185">Reference proteome</keyword>
<dbReference type="PANTHER" id="PTHR33434">
    <property type="entry name" value="DEGV DOMAIN-CONTAINING PROTEIN DR_1986-RELATED"/>
    <property type="match status" value="1"/>
</dbReference>
<protein>
    <recommendedName>
        <fullName evidence="4">DegV family protein</fullName>
    </recommendedName>
</protein>
<dbReference type="PROSITE" id="PS51482">
    <property type="entry name" value="DEGV"/>
    <property type="match status" value="1"/>
</dbReference>
<proteinExistence type="predicted"/>
<evidence type="ECO:0000313" key="2">
    <source>
        <dbReference type="EMBL" id="GIM45532.1"/>
    </source>
</evidence>
<dbReference type="GO" id="GO:0008289">
    <property type="term" value="F:lipid binding"/>
    <property type="evidence" value="ECO:0007669"/>
    <property type="project" value="UniProtKB-KW"/>
</dbReference>
<evidence type="ECO:0008006" key="4">
    <source>
        <dbReference type="Google" id="ProtNLM"/>
    </source>
</evidence>
<dbReference type="Gene3D" id="3.30.1180.10">
    <property type="match status" value="1"/>
</dbReference>